<feature type="compositionally biased region" description="Basic residues" evidence="1">
    <location>
        <begin position="403"/>
        <end position="414"/>
    </location>
</feature>
<name>A0AA47M6W7_MERPO</name>
<feature type="region of interest" description="Disordered" evidence="1">
    <location>
        <begin position="352"/>
        <end position="488"/>
    </location>
</feature>
<evidence type="ECO:0000256" key="1">
    <source>
        <dbReference type="SAM" id="MobiDB-lite"/>
    </source>
</evidence>
<dbReference type="Proteomes" id="UP001174136">
    <property type="component" value="Unassembled WGS sequence"/>
</dbReference>
<feature type="compositionally biased region" description="Acidic residues" evidence="1">
    <location>
        <begin position="387"/>
        <end position="397"/>
    </location>
</feature>
<dbReference type="AlphaFoldDB" id="A0AA47M6W7"/>
<evidence type="ECO:0000313" key="2">
    <source>
        <dbReference type="EMBL" id="KAK0134759.1"/>
    </source>
</evidence>
<sequence>MVNCFMDNHPVEVLWDSGAQSSIVNEPWRLNHLPHAVIRPISELLGDETLTVLAANDTPIAYIGWIEVSFRLDSDPTMSSDLQVPILVSSDPAVASDPIIGYNVIEAIINRNKGKTQGGRKHLAHKVSKAFAITVRIAHNVVRLVQNSGSGPETGMARTGGKMVPLPANQVSTVYIRAHVSSQARGQDMLFSPNNIDPPPEGVAYSEVLVRIPEGKVPYIPIPVTNTTDHTIYLDRHKVVGHLESVKTVYAATVQIKESKSTPETDKGAVCGKTHYDRKVQGRDLQPGDRVLLRNLTPRGGPGKIQSYWEDQVYKVKERKADDSPVYQISPENGKGRDRVVHRNLLLPCDYLPVDQPSATTPQPKKDSQRPAKKGTRPRHQPLQQPEPDDTTDDDDYPGNLHWHLRPGRGRRPRHLDPLAEPFQPQHQEEDVPLQSEEDLPLQSEEDLPLQSEEDLPLQPQRSDPSPERPEHGQSGAESPALNNGEAQRITSLYAADYNTDFTIGFHNGTSRGGLAIGRTG</sequence>
<dbReference type="EMBL" id="JAOPHQ010005689">
    <property type="protein sequence ID" value="KAK0134759.1"/>
    <property type="molecule type" value="Genomic_DNA"/>
</dbReference>
<comment type="caution">
    <text evidence="2">The sequence shown here is derived from an EMBL/GenBank/DDBJ whole genome shotgun (WGS) entry which is preliminary data.</text>
</comment>
<protein>
    <submittedName>
        <fullName evidence="2">Uncharacterized protein</fullName>
    </submittedName>
</protein>
<feature type="compositionally biased region" description="Basic residues" evidence="1">
    <location>
        <begin position="371"/>
        <end position="380"/>
    </location>
</feature>
<keyword evidence="3" id="KW-1185">Reference proteome</keyword>
<proteinExistence type="predicted"/>
<accession>A0AA47M6W7</accession>
<gene>
    <name evidence="2" type="ORF">N1851_029651</name>
</gene>
<feature type="compositionally biased region" description="Acidic residues" evidence="1">
    <location>
        <begin position="436"/>
        <end position="456"/>
    </location>
</feature>
<reference evidence="2" key="1">
    <citation type="journal article" date="2023" name="Front. Mar. Sci.">
        <title>A new Merluccius polli reference genome to investigate the effects of global change in West African waters.</title>
        <authorList>
            <person name="Mateo J.L."/>
            <person name="Blanco-Fernandez C."/>
            <person name="Garcia-Vazquez E."/>
            <person name="Machado-Schiaffino G."/>
        </authorList>
    </citation>
    <scope>NUCLEOTIDE SEQUENCE</scope>
    <source>
        <strain evidence="2">C29</strain>
        <tissue evidence="2">Fin</tissue>
    </source>
</reference>
<evidence type="ECO:0000313" key="3">
    <source>
        <dbReference type="Proteomes" id="UP001174136"/>
    </source>
</evidence>
<organism evidence="2 3">
    <name type="scientific">Merluccius polli</name>
    <name type="common">Benguela hake</name>
    <name type="synonym">Merluccius cadenati</name>
    <dbReference type="NCBI Taxonomy" id="89951"/>
    <lineage>
        <taxon>Eukaryota</taxon>
        <taxon>Metazoa</taxon>
        <taxon>Chordata</taxon>
        <taxon>Craniata</taxon>
        <taxon>Vertebrata</taxon>
        <taxon>Euteleostomi</taxon>
        <taxon>Actinopterygii</taxon>
        <taxon>Neopterygii</taxon>
        <taxon>Teleostei</taxon>
        <taxon>Neoteleostei</taxon>
        <taxon>Acanthomorphata</taxon>
        <taxon>Zeiogadaria</taxon>
        <taxon>Gadariae</taxon>
        <taxon>Gadiformes</taxon>
        <taxon>Gadoidei</taxon>
        <taxon>Merlucciidae</taxon>
        <taxon>Merluccius</taxon>
    </lineage>
</organism>